<name>A0ABW1WWW7_9ACTN</name>
<accession>A0ABW1WWW7</accession>
<dbReference type="RefSeq" id="WP_343884450.1">
    <property type="nucleotide sequence ID" value="NZ_BAAAKI010000002.1"/>
</dbReference>
<dbReference type="InterPro" id="IPR016794">
    <property type="entry name" value="UCP21603_acetyltransf"/>
</dbReference>
<dbReference type="PIRSF" id="PIRSF021603">
    <property type="entry name" value="UCP21603_acetyltransf"/>
    <property type="match status" value="1"/>
</dbReference>
<dbReference type="SUPFAM" id="SSF55729">
    <property type="entry name" value="Acyl-CoA N-acyltransferases (Nat)"/>
    <property type="match status" value="1"/>
</dbReference>
<dbReference type="EC" id="2.3.1.-" evidence="2"/>
<dbReference type="Gene3D" id="3.40.630.30">
    <property type="match status" value="1"/>
</dbReference>
<proteinExistence type="predicted"/>
<dbReference type="InterPro" id="IPR025289">
    <property type="entry name" value="DUF4081"/>
</dbReference>
<feature type="domain" description="N-acetyltransferase" evidence="1">
    <location>
        <begin position="131"/>
        <end position="282"/>
    </location>
</feature>
<evidence type="ECO:0000313" key="3">
    <source>
        <dbReference type="Proteomes" id="UP001596266"/>
    </source>
</evidence>
<dbReference type="PROSITE" id="PS51186">
    <property type="entry name" value="GNAT"/>
    <property type="match status" value="1"/>
</dbReference>
<keyword evidence="2" id="KW-0808">Transferase</keyword>
<keyword evidence="2" id="KW-0012">Acyltransferase</keyword>
<gene>
    <name evidence="2" type="ORF">ACFP57_01915</name>
</gene>
<reference evidence="3" key="1">
    <citation type="journal article" date="2019" name="Int. J. Syst. Evol. Microbiol.">
        <title>The Global Catalogue of Microorganisms (GCM) 10K type strain sequencing project: providing services to taxonomists for standard genome sequencing and annotation.</title>
        <authorList>
            <consortium name="The Broad Institute Genomics Platform"/>
            <consortium name="The Broad Institute Genome Sequencing Center for Infectious Disease"/>
            <person name="Wu L."/>
            <person name="Ma J."/>
        </authorList>
    </citation>
    <scope>NUCLEOTIDE SEQUENCE [LARGE SCALE GENOMIC DNA]</scope>
    <source>
        <strain evidence="3">CGMCC 1.15277</strain>
    </source>
</reference>
<evidence type="ECO:0000259" key="1">
    <source>
        <dbReference type="PROSITE" id="PS51186"/>
    </source>
</evidence>
<organism evidence="2 3">
    <name type="scientific">Luteococcus sanguinis</name>
    <dbReference type="NCBI Taxonomy" id="174038"/>
    <lineage>
        <taxon>Bacteria</taxon>
        <taxon>Bacillati</taxon>
        <taxon>Actinomycetota</taxon>
        <taxon>Actinomycetes</taxon>
        <taxon>Propionibacteriales</taxon>
        <taxon>Propionibacteriaceae</taxon>
        <taxon>Luteococcus</taxon>
    </lineage>
</organism>
<dbReference type="EMBL" id="JBHSUA010000007">
    <property type="protein sequence ID" value="MFC6395753.1"/>
    <property type="molecule type" value="Genomic_DNA"/>
</dbReference>
<comment type="caution">
    <text evidence="2">The sequence shown here is derived from an EMBL/GenBank/DDBJ whole genome shotgun (WGS) entry which is preliminary data.</text>
</comment>
<dbReference type="Proteomes" id="UP001596266">
    <property type="component" value="Unassembled WGS sequence"/>
</dbReference>
<keyword evidence="3" id="KW-1185">Reference proteome</keyword>
<sequence>MDEPAAGRLRVLDGGDLEEATALLDHSRVENLFLSSRIETAGLDPYLLGCEVLGNVRDVRLVALCHVGSNLVPAEADADALGLFVERLGPRRRVSSVMGDAKQVLPLWEGLSRRWGSSWSTVREVRRSQPLMVLEGEPQIDVDPRVRRITHDEFGPYFDAAVKMYTEEVGVSPLEPSGSYAAHVRRTISQGRAFGIVEGGRVVYKSDVGCAAGDACQVQGVWLDPALRGRGLSEPAMAQVARLCQERWPVVSLYVNDYNTRARKLYERIGFDTVGEFATVLY</sequence>
<protein>
    <submittedName>
        <fullName evidence="2">GNAT family N-acetyltransferase</fullName>
        <ecNumber evidence="2">2.3.1.-</ecNumber>
    </submittedName>
</protein>
<dbReference type="InterPro" id="IPR000182">
    <property type="entry name" value="GNAT_dom"/>
</dbReference>
<dbReference type="Pfam" id="PF13312">
    <property type="entry name" value="DUF4081"/>
    <property type="match status" value="1"/>
</dbReference>
<dbReference type="InterPro" id="IPR016181">
    <property type="entry name" value="Acyl_CoA_acyltransferase"/>
</dbReference>
<evidence type="ECO:0000313" key="2">
    <source>
        <dbReference type="EMBL" id="MFC6395753.1"/>
    </source>
</evidence>
<dbReference type="GO" id="GO:0016746">
    <property type="term" value="F:acyltransferase activity"/>
    <property type="evidence" value="ECO:0007669"/>
    <property type="project" value="UniProtKB-KW"/>
</dbReference>
<dbReference type="Pfam" id="PF00583">
    <property type="entry name" value="Acetyltransf_1"/>
    <property type="match status" value="1"/>
</dbReference>